<evidence type="ECO:0000313" key="3">
    <source>
        <dbReference type="Proteomes" id="UP001165189"/>
    </source>
</evidence>
<dbReference type="EMBL" id="BSYB01000009">
    <property type="protein sequence ID" value="GMG43861.1"/>
    <property type="molecule type" value="Genomic_DNA"/>
</dbReference>
<dbReference type="SUPFAM" id="SSF52540">
    <property type="entry name" value="P-loop containing nucleoside triphosphate hydrolases"/>
    <property type="match status" value="1"/>
</dbReference>
<evidence type="ECO:0000256" key="1">
    <source>
        <dbReference type="SAM" id="MobiDB-lite"/>
    </source>
</evidence>
<dbReference type="InterPro" id="IPR027417">
    <property type="entry name" value="P-loop_NTPase"/>
</dbReference>
<feature type="compositionally biased region" description="Polar residues" evidence="1">
    <location>
        <begin position="24"/>
        <end position="38"/>
    </location>
</feature>
<sequence length="431" mass="47722">MPPLEVKPLAGYVRSQSLRIPSSLNLSGERTISTTEPTEGNDSSSEESGDNEQISTQRLISQNKRLQSAKLSERADTLTGNSGRPTLDLPDAELSTASLVAKQDAGTGMLDPREYQVELFERAKSQNTIAVLDTGTCIQAQLDVIPFFSPNCTTGSGKTLIAVLLLKHIIQNELIDRANGKPPRISFFLVHSKIATTSKPNLLREVVRRPIEESWEYDKLDPPFATKLYQILQARFGDISSLQPVFRFTLQASSELGPCCADRAWAYALADDVLPKLEGNVRKLAQSISSPIPQCALKEISRIQEASDIVKNHSFNSPNVPGELSPKVQLLRQKLIKYFEHPTKTKCIVFTQKRYTAKMLFDLFSTLEIPYLRPGVLIGVRSGDIVGMNVSFRQQFLALVKFRSGEINCLVSSTSPLHSFTGLTSRSLLLQ</sequence>
<comment type="caution">
    <text evidence="2">The sequence shown here is derived from an EMBL/GenBank/DDBJ whole genome shotgun (WGS) entry which is preliminary data.</text>
</comment>
<organism evidence="2 3">
    <name type="scientific">Aspergillus oryzae var. brunneus</name>
    <dbReference type="NCBI Taxonomy" id="332754"/>
    <lineage>
        <taxon>Eukaryota</taxon>
        <taxon>Fungi</taxon>
        <taxon>Dikarya</taxon>
        <taxon>Ascomycota</taxon>
        <taxon>Pezizomycotina</taxon>
        <taxon>Eurotiomycetes</taxon>
        <taxon>Eurotiomycetidae</taxon>
        <taxon>Eurotiales</taxon>
        <taxon>Aspergillaceae</taxon>
        <taxon>Aspergillus</taxon>
        <taxon>Aspergillus subgen. Circumdati</taxon>
    </lineage>
</organism>
<keyword evidence="3" id="KW-1185">Reference proteome</keyword>
<feature type="compositionally biased region" description="Polar residues" evidence="1">
    <location>
        <begin position="53"/>
        <end position="70"/>
    </location>
</feature>
<reference evidence="2" key="1">
    <citation type="submission" date="2023-04" db="EMBL/GenBank/DDBJ databases">
        <title>Aspergillus oryzae var. brunneus NBRC 4377.</title>
        <authorList>
            <person name="Ichikawa N."/>
            <person name="Sato H."/>
            <person name="Tonouchi N."/>
        </authorList>
    </citation>
    <scope>NUCLEOTIDE SEQUENCE</scope>
    <source>
        <strain evidence="2">NBRC 4377</strain>
    </source>
</reference>
<evidence type="ECO:0000313" key="2">
    <source>
        <dbReference type="EMBL" id="GMG43861.1"/>
    </source>
</evidence>
<dbReference type="Proteomes" id="UP001165189">
    <property type="component" value="Unassembled WGS sequence"/>
</dbReference>
<gene>
    <name evidence="2" type="ORF">Aory05_000287000</name>
</gene>
<dbReference type="InterPro" id="IPR051363">
    <property type="entry name" value="RLR_Helicase"/>
</dbReference>
<dbReference type="PANTHER" id="PTHR14074">
    <property type="entry name" value="HELICASE WITH DEATH DOMAIN-RELATED"/>
    <property type="match status" value="1"/>
</dbReference>
<proteinExistence type="predicted"/>
<accession>A0ABQ6KFL2</accession>
<name>A0ABQ6KFL2_ASPOZ</name>
<dbReference type="PANTHER" id="PTHR14074:SF16">
    <property type="entry name" value="ANTIVIRAL INNATE IMMUNE RESPONSE RECEPTOR RIG-I"/>
    <property type="match status" value="1"/>
</dbReference>
<protein>
    <submittedName>
        <fullName evidence="2">Unnamed protein product</fullName>
    </submittedName>
</protein>
<dbReference type="Gene3D" id="3.40.50.300">
    <property type="entry name" value="P-loop containing nucleotide triphosphate hydrolases"/>
    <property type="match status" value="2"/>
</dbReference>
<feature type="region of interest" description="Disordered" evidence="1">
    <location>
        <begin position="24"/>
        <end position="91"/>
    </location>
</feature>